<dbReference type="Proteomes" id="UP000053477">
    <property type="component" value="Unassembled WGS sequence"/>
</dbReference>
<evidence type="ECO:0000313" key="2">
    <source>
        <dbReference type="Proteomes" id="UP000053477"/>
    </source>
</evidence>
<accession>A0A0H2RLE4</accession>
<reference evidence="1 2" key="1">
    <citation type="submission" date="2015-04" db="EMBL/GenBank/DDBJ databases">
        <title>Complete genome sequence of Schizopora paradoxa KUC8140, a cosmopolitan wood degrader in East Asia.</title>
        <authorList>
            <consortium name="DOE Joint Genome Institute"/>
            <person name="Min B."/>
            <person name="Park H."/>
            <person name="Jang Y."/>
            <person name="Kim J.-J."/>
            <person name="Kim K.H."/>
            <person name="Pangilinan J."/>
            <person name="Lipzen A."/>
            <person name="Riley R."/>
            <person name="Grigoriev I.V."/>
            <person name="Spatafora J.W."/>
            <person name="Choi I.-G."/>
        </authorList>
    </citation>
    <scope>NUCLEOTIDE SEQUENCE [LARGE SCALE GENOMIC DNA]</scope>
    <source>
        <strain evidence="1 2">KUC8140</strain>
    </source>
</reference>
<evidence type="ECO:0000313" key="1">
    <source>
        <dbReference type="EMBL" id="KLO12790.1"/>
    </source>
</evidence>
<gene>
    <name evidence="1" type="ORF">SCHPADRAFT_401836</name>
</gene>
<keyword evidence="2" id="KW-1185">Reference proteome</keyword>
<sequence>MVALASTGLIASGRACTRDFADSECRNCRDSLVLPRCNLVRVFQTSGVNDSTMSCVAIQEPSYSSGIPKPSGRKSTLDRILDDIRDRLAYSPSDHPIRTNEANVRTASFRHLCKPSSPIPSRNAPSAGAP</sequence>
<dbReference type="InParanoid" id="A0A0H2RLE4"/>
<dbReference type="AlphaFoldDB" id="A0A0H2RLE4"/>
<dbReference type="EMBL" id="KQ085971">
    <property type="protein sequence ID" value="KLO12790.1"/>
    <property type="molecule type" value="Genomic_DNA"/>
</dbReference>
<organism evidence="1 2">
    <name type="scientific">Schizopora paradoxa</name>
    <dbReference type="NCBI Taxonomy" id="27342"/>
    <lineage>
        <taxon>Eukaryota</taxon>
        <taxon>Fungi</taxon>
        <taxon>Dikarya</taxon>
        <taxon>Basidiomycota</taxon>
        <taxon>Agaricomycotina</taxon>
        <taxon>Agaricomycetes</taxon>
        <taxon>Hymenochaetales</taxon>
        <taxon>Schizoporaceae</taxon>
        <taxon>Schizopora</taxon>
    </lineage>
</organism>
<protein>
    <submittedName>
        <fullName evidence="1">Uncharacterized protein</fullName>
    </submittedName>
</protein>
<name>A0A0H2RLE4_9AGAM</name>
<proteinExistence type="predicted"/>